<dbReference type="NCBIfam" id="NF033650">
    <property type="entry name" value="ANR_neg_reg"/>
    <property type="match status" value="1"/>
</dbReference>
<gene>
    <name evidence="1" type="ORF">QJT92_05675</name>
</gene>
<dbReference type="EMBL" id="JASAVS010000010">
    <property type="protein sequence ID" value="MDP8085414.1"/>
    <property type="molecule type" value="Genomic_DNA"/>
</dbReference>
<accession>A0ABT9JKS5</accession>
<organism evidence="1 2">
    <name type="scientific">Phocoenobacter skyensis</name>
    <dbReference type="NCBI Taxonomy" id="97481"/>
    <lineage>
        <taxon>Bacteria</taxon>
        <taxon>Pseudomonadati</taxon>
        <taxon>Pseudomonadota</taxon>
        <taxon>Gammaproteobacteria</taxon>
        <taxon>Pasteurellales</taxon>
        <taxon>Pasteurellaceae</taxon>
        <taxon>Phocoenobacter</taxon>
    </lineage>
</organism>
<keyword evidence="2" id="KW-1185">Reference proteome</keyword>
<comment type="caution">
    <text evidence="1">The sequence shown here is derived from an EMBL/GenBank/DDBJ whole genome shotgun (WGS) entry which is preliminary data.</text>
</comment>
<reference evidence="1 2" key="1">
    <citation type="journal article" date="2023" name="Front. Microbiol.">
        <title>Phylogeography and host specificity of Pasteurellaceae pathogenic to sea-farmed fish in the north-east Atlantic.</title>
        <authorList>
            <person name="Gulla S."/>
            <person name="Colquhoun D.J."/>
            <person name="Olsen A.B."/>
            <person name="Spilsberg B."/>
            <person name="Lagesen K."/>
            <person name="Aakesson C.P."/>
            <person name="Strom S."/>
            <person name="Manji F."/>
            <person name="Birkbeck T.H."/>
            <person name="Nilsen H.K."/>
        </authorList>
    </citation>
    <scope>NUCLEOTIDE SEQUENCE [LARGE SCALE GENOMIC DNA]</scope>
    <source>
        <strain evidence="1 2">VIO11850</strain>
    </source>
</reference>
<dbReference type="RefSeq" id="WP_306383900.1">
    <property type="nucleotide sequence ID" value="NZ_JASAVR010000011.1"/>
</dbReference>
<name>A0ABT9JKS5_9PAST</name>
<dbReference type="InterPro" id="IPR047666">
    <property type="entry name" value="ANR_neg_reg"/>
</dbReference>
<evidence type="ECO:0000313" key="1">
    <source>
        <dbReference type="EMBL" id="MDP8085414.1"/>
    </source>
</evidence>
<proteinExistence type="predicted"/>
<dbReference type="Proteomes" id="UP001224812">
    <property type="component" value="Unassembled WGS sequence"/>
</dbReference>
<evidence type="ECO:0000313" key="2">
    <source>
        <dbReference type="Proteomes" id="UP001224812"/>
    </source>
</evidence>
<sequence length="81" mass="9792">MDRKIKLNKKQAQKEIRFIDVATQARDIENQKNERYLEAVNLWQKAAELARNYKNRIYALRRAEFLEAWGERISQREQQGL</sequence>
<protein>
    <submittedName>
        <fullName evidence="1">ANR family transcriptional regulator</fullName>
    </submittedName>
</protein>